<sequence>MQRLDGPPPAMTARGNPQQQQQGSGGGDQEPPPASNHEELENTLADFVWELDARSLPVAKPWSLHEKLGSQEKLMENSLVGGLVLPAWCFLPDAMVQNAFKKCCIITSLDGSEDCGRRPATNGHLPRTVLLLPTNHYSIEPARILLEMQQQPQQQLAEEPPAEEAPPFVVVEEEEEEFPLAELARLDEMINRPRWVVPVLPKGELEVLLEAAIRLCRQGRDVQSEPCQRFFREGLTISFTKILTDEAVSGWKFEIHGQRASPIGRLFGGIRALLACTLVTRAQDMARGDHIQASERCIMKNCERLVELCVTKLHQDWFPLLDLLAMVLNPHNKFHSYNGTRPSDSVPPGSQIPDDQVFARPVDTRTPKGWVVDLINRFGNLGGFTILLERFRSGPPLSVAVIAALIRPFGLCHSLLTVPTVERYLMPIVSLVPAFLERLSDEELKREAKNESKNDALAAIVRALRSLAAMVPHQEETVRALEMFRLRMILRYELPVEFIRATQNAI</sequence>
<accession>A0ACB8D9N9</accession>
<protein>
    <submittedName>
        <fullName evidence="1">Uncharacterized protein</fullName>
    </submittedName>
</protein>
<dbReference type="EMBL" id="CM023471">
    <property type="protein sequence ID" value="KAH7964760.1"/>
    <property type="molecule type" value="Genomic_DNA"/>
</dbReference>
<organism evidence="1 2">
    <name type="scientific">Dermacentor silvarum</name>
    <name type="common">Tick</name>
    <dbReference type="NCBI Taxonomy" id="543639"/>
    <lineage>
        <taxon>Eukaryota</taxon>
        <taxon>Metazoa</taxon>
        <taxon>Ecdysozoa</taxon>
        <taxon>Arthropoda</taxon>
        <taxon>Chelicerata</taxon>
        <taxon>Arachnida</taxon>
        <taxon>Acari</taxon>
        <taxon>Parasitiformes</taxon>
        <taxon>Ixodida</taxon>
        <taxon>Ixodoidea</taxon>
        <taxon>Ixodidae</taxon>
        <taxon>Rhipicephalinae</taxon>
        <taxon>Dermacentor</taxon>
    </lineage>
</organism>
<evidence type="ECO:0000313" key="2">
    <source>
        <dbReference type="Proteomes" id="UP000821865"/>
    </source>
</evidence>
<reference evidence="1" key="1">
    <citation type="submission" date="2020-05" db="EMBL/GenBank/DDBJ databases">
        <title>Large-scale comparative analyses of tick genomes elucidate their genetic diversity and vector capacities.</title>
        <authorList>
            <person name="Jia N."/>
            <person name="Wang J."/>
            <person name="Shi W."/>
            <person name="Du L."/>
            <person name="Sun Y."/>
            <person name="Zhan W."/>
            <person name="Jiang J."/>
            <person name="Wang Q."/>
            <person name="Zhang B."/>
            <person name="Ji P."/>
            <person name="Sakyi L.B."/>
            <person name="Cui X."/>
            <person name="Yuan T."/>
            <person name="Jiang B."/>
            <person name="Yang W."/>
            <person name="Lam T.T.-Y."/>
            <person name="Chang Q."/>
            <person name="Ding S."/>
            <person name="Wang X."/>
            <person name="Zhu J."/>
            <person name="Ruan X."/>
            <person name="Zhao L."/>
            <person name="Wei J."/>
            <person name="Que T."/>
            <person name="Du C."/>
            <person name="Cheng J."/>
            <person name="Dai P."/>
            <person name="Han X."/>
            <person name="Huang E."/>
            <person name="Gao Y."/>
            <person name="Liu J."/>
            <person name="Shao H."/>
            <person name="Ye R."/>
            <person name="Li L."/>
            <person name="Wei W."/>
            <person name="Wang X."/>
            <person name="Wang C."/>
            <person name="Yang T."/>
            <person name="Huo Q."/>
            <person name="Li W."/>
            <person name="Guo W."/>
            <person name="Chen H."/>
            <person name="Zhou L."/>
            <person name="Ni X."/>
            <person name="Tian J."/>
            <person name="Zhou Y."/>
            <person name="Sheng Y."/>
            <person name="Liu T."/>
            <person name="Pan Y."/>
            <person name="Xia L."/>
            <person name="Li J."/>
            <person name="Zhao F."/>
            <person name="Cao W."/>
        </authorList>
    </citation>
    <scope>NUCLEOTIDE SEQUENCE</scope>
    <source>
        <strain evidence="1">Dsil-2018</strain>
    </source>
</reference>
<keyword evidence="2" id="KW-1185">Reference proteome</keyword>
<evidence type="ECO:0000313" key="1">
    <source>
        <dbReference type="EMBL" id="KAH7964760.1"/>
    </source>
</evidence>
<dbReference type="Proteomes" id="UP000821865">
    <property type="component" value="Chromosome 2"/>
</dbReference>
<proteinExistence type="predicted"/>
<name>A0ACB8D9N9_DERSI</name>
<comment type="caution">
    <text evidence="1">The sequence shown here is derived from an EMBL/GenBank/DDBJ whole genome shotgun (WGS) entry which is preliminary data.</text>
</comment>
<gene>
    <name evidence="1" type="ORF">HPB49_001211</name>
</gene>